<dbReference type="AlphaFoldDB" id="A0A6C0D7Z2"/>
<evidence type="ECO:0000313" key="1">
    <source>
        <dbReference type="EMBL" id="QHT12264.1"/>
    </source>
</evidence>
<name>A0A6C0D7Z2_9ZZZZ</name>
<organism evidence="1">
    <name type="scientific">viral metagenome</name>
    <dbReference type="NCBI Taxonomy" id="1070528"/>
    <lineage>
        <taxon>unclassified sequences</taxon>
        <taxon>metagenomes</taxon>
        <taxon>organismal metagenomes</taxon>
    </lineage>
</organism>
<sequence length="228" mass="26859">MKEKKNYTRKISSFNSIKKYDDLFTNSDIRDLVDDYFTNTVLPKIEKMERPLKEKYGDLIERNKGRFEITPPKTLETKIKSLLMKNKKFIEINNLLKNIIKNNYGDVIEEFCILPLEGNTGLGKWHRDIFVKSKNDFSQKVFYITQIIYLDNLSNTEFCLNSNYNNDNNKSSYNKKIIKSTKGSSVVFDGRTLHRGLENDSNNTRYALYISYYKPSYVDKEGKLKKFL</sequence>
<dbReference type="SUPFAM" id="SSF51197">
    <property type="entry name" value="Clavaminate synthase-like"/>
    <property type="match status" value="1"/>
</dbReference>
<proteinExistence type="predicted"/>
<dbReference type="Gene3D" id="2.60.120.620">
    <property type="entry name" value="q2cbj1_9rhob like domain"/>
    <property type="match status" value="1"/>
</dbReference>
<reference evidence="1" key="1">
    <citation type="journal article" date="2020" name="Nature">
        <title>Giant virus diversity and host interactions through global metagenomics.</title>
        <authorList>
            <person name="Schulz F."/>
            <person name="Roux S."/>
            <person name="Paez-Espino D."/>
            <person name="Jungbluth S."/>
            <person name="Walsh D.A."/>
            <person name="Denef V.J."/>
            <person name="McMahon K.D."/>
            <person name="Konstantinidis K.T."/>
            <person name="Eloe-Fadrosh E.A."/>
            <person name="Kyrpides N.C."/>
            <person name="Woyke T."/>
        </authorList>
    </citation>
    <scope>NUCLEOTIDE SEQUENCE</scope>
    <source>
        <strain evidence="1">GVMAG-M-3300023174-129</strain>
    </source>
</reference>
<protein>
    <recommendedName>
        <fullName evidence="2">Fe2OG dioxygenase domain-containing protein</fullName>
    </recommendedName>
</protein>
<evidence type="ECO:0008006" key="2">
    <source>
        <dbReference type="Google" id="ProtNLM"/>
    </source>
</evidence>
<accession>A0A6C0D7Z2</accession>
<dbReference type="EMBL" id="MN739542">
    <property type="protein sequence ID" value="QHT12264.1"/>
    <property type="molecule type" value="Genomic_DNA"/>
</dbReference>